<keyword evidence="3 6" id="KW-1133">Transmembrane helix</keyword>
<dbReference type="InterPro" id="IPR017500">
    <property type="entry name" value="Phage_infect_YhgE_N"/>
</dbReference>
<feature type="transmembrane region" description="Helical" evidence="6">
    <location>
        <begin position="693"/>
        <end position="710"/>
    </location>
</feature>
<organism evidence="8 9">
    <name type="scientific">Clostridium neonatale</name>
    <dbReference type="NCBI Taxonomy" id="137838"/>
    <lineage>
        <taxon>Bacteria</taxon>
        <taxon>Bacillati</taxon>
        <taxon>Bacillota</taxon>
        <taxon>Clostridia</taxon>
        <taxon>Eubacteriales</taxon>
        <taxon>Clostridiaceae</taxon>
        <taxon>Clostridium</taxon>
    </lineage>
</organism>
<dbReference type="InterPro" id="IPR017501">
    <property type="entry name" value="Phage_infect_YhgE_C"/>
</dbReference>
<feature type="transmembrane region" description="Helical" evidence="6">
    <location>
        <begin position="722"/>
        <end position="743"/>
    </location>
</feature>
<evidence type="ECO:0000256" key="4">
    <source>
        <dbReference type="ARBA" id="ARBA00023136"/>
    </source>
</evidence>
<evidence type="ECO:0000256" key="5">
    <source>
        <dbReference type="SAM" id="Coils"/>
    </source>
</evidence>
<accession>A0A2A7MHD9</accession>
<dbReference type="PANTHER" id="PTHR43077:SF10">
    <property type="entry name" value="TRANSPORT PERMEASE PROTEIN"/>
    <property type="match status" value="1"/>
</dbReference>
<comment type="subcellular location">
    <subcellularLocation>
        <location evidence="1">Membrane</location>
        <topology evidence="1">Multi-pass membrane protein</topology>
    </subcellularLocation>
</comment>
<evidence type="ECO:0000256" key="6">
    <source>
        <dbReference type="SAM" id="Phobius"/>
    </source>
</evidence>
<dbReference type="GO" id="GO:0016020">
    <property type="term" value="C:membrane"/>
    <property type="evidence" value="ECO:0007669"/>
    <property type="project" value="UniProtKB-SubCell"/>
</dbReference>
<dbReference type="Pfam" id="PF12698">
    <property type="entry name" value="ABC2_membrane_3"/>
    <property type="match status" value="2"/>
</dbReference>
<keyword evidence="2 6" id="KW-0812">Transmembrane</keyword>
<dbReference type="Gene3D" id="3.40.1710.10">
    <property type="entry name" value="abc type-2 transporter like domain"/>
    <property type="match status" value="1"/>
</dbReference>
<evidence type="ECO:0000256" key="2">
    <source>
        <dbReference type="ARBA" id="ARBA00022692"/>
    </source>
</evidence>
<gene>
    <name evidence="8" type="ORF">CQ394_05055</name>
</gene>
<evidence type="ECO:0000313" key="8">
    <source>
        <dbReference type="EMBL" id="PEG31096.1"/>
    </source>
</evidence>
<keyword evidence="5" id="KW-0175">Coiled coil</keyword>
<dbReference type="PANTHER" id="PTHR43077">
    <property type="entry name" value="TRANSPORT PERMEASE YVFS-RELATED"/>
    <property type="match status" value="1"/>
</dbReference>
<comment type="caution">
    <text evidence="8">The sequence shown here is derived from an EMBL/GenBank/DDBJ whole genome shotgun (WGS) entry which is preliminary data.</text>
</comment>
<feature type="transmembrane region" description="Helical" evidence="6">
    <location>
        <begin position="668"/>
        <end position="687"/>
    </location>
</feature>
<feature type="coiled-coil region" evidence="5">
    <location>
        <begin position="354"/>
        <end position="402"/>
    </location>
</feature>
<proteinExistence type="predicted"/>
<dbReference type="OrthoDB" id="9811483at2"/>
<dbReference type="InterPro" id="IPR051328">
    <property type="entry name" value="T7SS_ABC-Transporter"/>
</dbReference>
<evidence type="ECO:0000313" key="9">
    <source>
        <dbReference type="Proteomes" id="UP000220840"/>
    </source>
</evidence>
<dbReference type="AlphaFoldDB" id="A0A2A7MHD9"/>
<protein>
    <submittedName>
        <fullName evidence="8">YhgE/Pip domain-containing protein</fullName>
    </submittedName>
</protein>
<sequence>MKNAIRIFKRDMKNIFTNVIATTIVIGLMIVPSLYSLVNIKACWDPYASESTSNIKIAVVNGDKGTTFHDQEINVGNKIIDNLKENDKIGWTFVDKETAKDGLIKEKYYAMIEIPEDFSSDVISVTEKKVVKPKLIYTVNEKKNAIAPKITDSGVKTLKQQVSENVTKTISGIIIRVCNDIGVDIENNRPELRRIVDAVYELDENMPEIESILDASIEGTVNGSKLNDDLESLIPSISDTLDATDIFIDNMKENLDTIEGNLSDDSVVVKENLVESERLLDNLSIELNNIDENIIPEVYKKSLLTGADVTSASIESVQELKSNLKSMKKFINKLSKIELPKPSYDEETQTSVEIEKLKSEYKKQTQVLKDLQKNLKDTSNTIDNVINRLDFIEDKLNILSNRIDADLDDIENGKKLDTQSLTDTRKVVDEMHTLLSDLIDSYDSEIVNGVSKTFDEANNVIDNVSYVLNQSRDTLPDLEDLTNTLRNVLNLSNDELMKVKDKFPDMKADLHKMADKLREYDDDDKLDEILDIITNGYEDQSNFLANAVELEDNRLFPWPNYGSTVTPFYTVLCLWVGGLLLASLLSTDAKDFDDGTEIKPYERYFGRLFLYLFIGVFQALVATGGALVLLKSYCLHPIMVLFYSVFVSFVFITIIYTATSLFRNVGKVIAIVLLVLQVAGSGGNFPIEVAPKFFRTLFPFLPFTYAIGGMRQIMAGIVYEILIKDIIILLIFAIVSIILGATLKKFINDKINYFTKRLGESGIVGH</sequence>
<name>A0A2A7MHD9_9CLOT</name>
<dbReference type="GO" id="GO:0140359">
    <property type="term" value="F:ABC-type transporter activity"/>
    <property type="evidence" value="ECO:0007669"/>
    <property type="project" value="InterPro"/>
</dbReference>
<feature type="transmembrane region" description="Helical" evidence="6">
    <location>
        <begin position="635"/>
        <end position="656"/>
    </location>
</feature>
<evidence type="ECO:0000259" key="7">
    <source>
        <dbReference type="Pfam" id="PF12698"/>
    </source>
</evidence>
<evidence type="ECO:0000256" key="3">
    <source>
        <dbReference type="ARBA" id="ARBA00022989"/>
    </source>
</evidence>
<dbReference type="RefSeq" id="WP_058295259.1">
    <property type="nucleotide sequence ID" value="NZ_LN890328.1"/>
</dbReference>
<reference evidence="8 9" key="1">
    <citation type="submission" date="2017-10" db="EMBL/GenBank/DDBJ databases">
        <title>Effective Description of Clostridium neonatale sp. nov. linked to necrotizing enterocolitis in neonates and a clarification of species assignable to the genus Clostridium (Prazmowski 1880) emend. Lawson and Rainey 2016.</title>
        <authorList>
            <person name="Bernard K."/>
            <person name="Burdz T."/>
            <person name="Wiebe D."/>
            <person name="Balcewich B."/>
            <person name="Alfa M."/>
            <person name="Bernier A.-M."/>
        </authorList>
    </citation>
    <scope>NUCLEOTIDE SEQUENCE [LARGE SCALE GENOMIC DNA]</scope>
    <source>
        <strain evidence="8 9">LCDC99A005</strain>
    </source>
</reference>
<dbReference type="Proteomes" id="UP000220840">
    <property type="component" value="Unassembled WGS sequence"/>
</dbReference>
<dbReference type="NCBIfam" id="TIGR03062">
    <property type="entry name" value="pip_yhgE_Cterm"/>
    <property type="match status" value="1"/>
</dbReference>
<feature type="domain" description="ABC-2 type transporter transmembrane" evidence="7">
    <location>
        <begin position="561"/>
        <end position="741"/>
    </location>
</feature>
<dbReference type="NCBIfam" id="TIGR03061">
    <property type="entry name" value="pip_yhgE_Nterm"/>
    <property type="match status" value="1"/>
</dbReference>
<keyword evidence="4 6" id="KW-0472">Membrane</keyword>
<dbReference type="EMBL" id="PDCJ01000001">
    <property type="protein sequence ID" value="PEG31096.1"/>
    <property type="molecule type" value="Genomic_DNA"/>
</dbReference>
<feature type="domain" description="ABC-2 type transporter transmembrane" evidence="7">
    <location>
        <begin position="21"/>
        <end position="163"/>
    </location>
</feature>
<feature type="transmembrane region" description="Helical" evidence="6">
    <location>
        <begin position="568"/>
        <end position="587"/>
    </location>
</feature>
<evidence type="ECO:0000256" key="1">
    <source>
        <dbReference type="ARBA" id="ARBA00004141"/>
    </source>
</evidence>
<feature type="transmembrane region" description="Helical" evidence="6">
    <location>
        <begin position="608"/>
        <end position="629"/>
    </location>
</feature>
<keyword evidence="9" id="KW-1185">Reference proteome</keyword>
<feature type="transmembrane region" description="Helical" evidence="6">
    <location>
        <begin position="15"/>
        <end position="35"/>
    </location>
</feature>
<dbReference type="InterPro" id="IPR013525">
    <property type="entry name" value="ABC2_TM"/>
</dbReference>
<dbReference type="STRING" id="137838.GCA_001458595_02478"/>